<feature type="compositionally biased region" description="Pro residues" evidence="1">
    <location>
        <begin position="224"/>
        <end position="234"/>
    </location>
</feature>
<dbReference type="PANTHER" id="PTHR45725:SF13">
    <property type="entry name" value="DELPHILIN-LIKE ISOFORM X1"/>
    <property type="match status" value="1"/>
</dbReference>
<dbReference type="InterPro" id="IPR051425">
    <property type="entry name" value="Formin_Homology"/>
</dbReference>
<feature type="compositionally biased region" description="Polar residues" evidence="1">
    <location>
        <begin position="248"/>
        <end position="266"/>
    </location>
</feature>
<dbReference type="AlphaFoldDB" id="A0AAV2KLP0"/>
<reference evidence="2 3" key="1">
    <citation type="submission" date="2024-04" db="EMBL/GenBank/DDBJ databases">
        <authorList>
            <person name="Waldvogel A.-M."/>
            <person name="Schoenle A."/>
        </authorList>
    </citation>
    <scope>NUCLEOTIDE SEQUENCE [LARGE SCALE GENOMIC DNA]</scope>
</reference>
<protein>
    <submittedName>
        <fullName evidence="2">Uncharacterized protein</fullName>
    </submittedName>
</protein>
<dbReference type="Proteomes" id="UP001497482">
    <property type="component" value="Chromosome 18"/>
</dbReference>
<evidence type="ECO:0000313" key="3">
    <source>
        <dbReference type="Proteomes" id="UP001497482"/>
    </source>
</evidence>
<name>A0AAV2KLP0_KNICA</name>
<dbReference type="Gene3D" id="1.20.1160.20">
    <property type="match status" value="1"/>
</dbReference>
<gene>
    <name evidence="2" type="ORF">KC01_LOCUS18191</name>
</gene>
<organism evidence="2 3">
    <name type="scientific">Knipowitschia caucasica</name>
    <name type="common">Caucasian dwarf goby</name>
    <name type="synonym">Pomatoschistus caucasicus</name>
    <dbReference type="NCBI Taxonomy" id="637954"/>
    <lineage>
        <taxon>Eukaryota</taxon>
        <taxon>Metazoa</taxon>
        <taxon>Chordata</taxon>
        <taxon>Craniata</taxon>
        <taxon>Vertebrata</taxon>
        <taxon>Euteleostomi</taxon>
        <taxon>Actinopterygii</taxon>
        <taxon>Neopterygii</taxon>
        <taxon>Teleostei</taxon>
        <taxon>Neoteleostei</taxon>
        <taxon>Acanthomorphata</taxon>
        <taxon>Gobiaria</taxon>
        <taxon>Gobiiformes</taxon>
        <taxon>Gobioidei</taxon>
        <taxon>Gobiidae</taxon>
        <taxon>Gobiinae</taxon>
        <taxon>Knipowitschia</taxon>
    </lineage>
</organism>
<keyword evidence="3" id="KW-1185">Reference proteome</keyword>
<dbReference type="EMBL" id="OZ035840">
    <property type="protein sequence ID" value="CAL1588387.1"/>
    <property type="molecule type" value="Genomic_DNA"/>
</dbReference>
<feature type="region of interest" description="Disordered" evidence="1">
    <location>
        <begin position="115"/>
        <end position="167"/>
    </location>
</feature>
<accession>A0AAV2KLP0</accession>
<dbReference type="PANTHER" id="PTHR45725">
    <property type="entry name" value="FORMIN HOMOLOGY 2 FAMILY MEMBER"/>
    <property type="match status" value="1"/>
</dbReference>
<sequence>MIKAAPGRPLRLGVLSMARRPKRLSSSMRVVSQSGDSVRDSGGGVLGEETDVKEHLFEVLKQYAADRDVESLAEALPDILITEEHQQLIDSVRIVIPKKHRERFDEVVSQNLTSQVKGRSFSDPSRSHVRRSRSDDDPERLLVSTRASSVPRTHAEEGAPAPSRGMRKTNYFSHRWTLRLLNQLQGRTFGQQLEHLLTIKERYTICKGLENFFQHRIQYIFYPAVPPPPPPPPPPEEESEAAPEPQRRSSSMRVTGNTYKSSVRGR</sequence>
<evidence type="ECO:0000256" key="1">
    <source>
        <dbReference type="SAM" id="MobiDB-lite"/>
    </source>
</evidence>
<evidence type="ECO:0000313" key="2">
    <source>
        <dbReference type="EMBL" id="CAL1588387.1"/>
    </source>
</evidence>
<proteinExistence type="predicted"/>
<feature type="region of interest" description="Disordered" evidence="1">
    <location>
        <begin position="25"/>
        <end position="45"/>
    </location>
</feature>
<feature type="region of interest" description="Disordered" evidence="1">
    <location>
        <begin position="224"/>
        <end position="266"/>
    </location>
</feature>